<feature type="non-terminal residue" evidence="1">
    <location>
        <position position="86"/>
    </location>
</feature>
<feature type="non-terminal residue" evidence="1">
    <location>
        <position position="1"/>
    </location>
</feature>
<dbReference type="EMBL" id="LUEZ02000173">
    <property type="protein sequence ID" value="RDB15387.1"/>
    <property type="molecule type" value="Genomic_DNA"/>
</dbReference>
<dbReference type="Proteomes" id="UP000076154">
    <property type="component" value="Unassembled WGS sequence"/>
</dbReference>
<name>A0A369J420_HYPMA</name>
<proteinExistence type="predicted"/>
<comment type="caution">
    <text evidence="1">The sequence shown here is derived from an EMBL/GenBank/DDBJ whole genome shotgun (WGS) entry which is preliminary data.</text>
</comment>
<evidence type="ECO:0000313" key="2">
    <source>
        <dbReference type="Proteomes" id="UP000076154"/>
    </source>
</evidence>
<evidence type="ECO:0000313" key="1">
    <source>
        <dbReference type="EMBL" id="RDB15387.1"/>
    </source>
</evidence>
<reference evidence="1" key="1">
    <citation type="submission" date="2018-04" db="EMBL/GenBank/DDBJ databases">
        <title>Whole genome sequencing of Hypsizygus marmoreus.</title>
        <authorList>
            <person name="Choi I.-G."/>
            <person name="Min B."/>
            <person name="Kim J.-G."/>
            <person name="Kim S."/>
            <person name="Oh Y.-L."/>
            <person name="Kong W.-S."/>
            <person name="Park H."/>
            <person name="Jeong J."/>
            <person name="Song E.-S."/>
        </authorList>
    </citation>
    <scope>NUCLEOTIDE SEQUENCE [LARGE SCALE GENOMIC DNA]</scope>
    <source>
        <strain evidence="1">51987-8</strain>
    </source>
</reference>
<keyword evidence="2" id="KW-1185">Reference proteome</keyword>
<dbReference type="AlphaFoldDB" id="A0A369J420"/>
<sequence length="86" mass="10086">KKATTPPQSRSKEEEHYEVATILDSRRYRAKSYTSYDGRDMVPKTTPGNRLEHLEHSTELLNTFHELSPTNLEMLESRHHTRTFEA</sequence>
<dbReference type="InParanoid" id="A0A369J420"/>
<organism evidence="1 2">
    <name type="scientific">Hypsizygus marmoreus</name>
    <name type="common">White beech mushroom</name>
    <name type="synonym">Agaricus marmoreus</name>
    <dbReference type="NCBI Taxonomy" id="39966"/>
    <lineage>
        <taxon>Eukaryota</taxon>
        <taxon>Fungi</taxon>
        <taxon>Dikarya</taxon>
        <taxon>Basidiomycota</taxon>
        <taxon>Agaricomycotina</taxon>
        <taxon>Agaricomycetes</taxon>
        <taxon>Agaricomycetidae</taxon>
        <taxon>Agaricales</taxon>
        <taxon>Tricholomatineae</taxon>
        <taxon>Lyophyllaceae</taxon>
        <taxon>Hypsizygus</taxon>
    </lineage>
</organism>
<accession>A0A369J420</accession>
<gene>
    <name evidence="1" type="ORF">Hypma_004636</name>
</gene>
<protein>
    <submittedName>
        <fullName evidence="1">Uncharacterized protein</fullName>
    </submittedName>
</protein>